<dbReference type="AlphaFoldDB" id="A0A9Q2S0J7"/>
<sequence length="73" mass="7993">MQSLMNTGLGHAALTAPRRSLMARISSAMALHRSRARLASLDAHLLDDIGLDRRTAEAEANRPLWDAPASWTK</sequence>
<gene>
    <name evidence="2" type="ORF">JQX41_03805</name>
    <name evidence="3" type="ORF">JQX48_03805</name>
</gene>
<organism evidence="2 4">
    <name type="scientific">Marivita cryptomonadis</name>
    <dbReference type="NCBI Taxonomy" id="505252"/>
    <lineage>
        <taxon>Bacteria</taxon>
        <taxon>Pseudomonadati</taxon>
        <taxon>Pseudomonadota</taxon>
        <taxon>Alphaproteobacteria</taxon>
        <taxon>Rhodobacterales</taxon>
        <taxon>Roseobacteraceae</taxon>
        <taxon>Marivita</taxon>
    </lineage>
</organism>
<evidence type="ECO:0000313" key="4">
    <source>
        <dbReference type="Proteomes" id="UP000755667"/>
    </source>
</evidence>
<reference evidence="2 5" key="1">
    <citation type="submission" date="2021-01" db="EMBL/GenBank/DDBJ databases">
        <title>Diatom-associated Roseobacters Show Island Model of Population Structure.</title>
        <authorList>
            <person name="Qu L."/>
            <person name="Feng X."/>
            <person name="Chen Y."/>
            <person name="Li L."/>
            <person name="Wang X."/>
            <person name="Hu Z."/>
            <person name="Wang H."/>
            <person name="Luo H."/>
        </authorList>
    </citation>
    <scope>NUCLEOTIDE SEQUENCE</scope>
    <source>
        <strain evidence="3 5">CC28-63</strain>
        <strain evidence="2">CC28-69</strain>
    </source>
</reference>
<dbReference type="OrthoDB" id="8096613at2"/>
<dbReference type="RefSeq" id="WP_085629426.1">
    <property type="nucleotide sequence ID" value="NZ_JAFBWU010000002.1"/>
</dbReference>
<dbReference type="InterPro" id="IPR009506">
    <property type="entry name" value="YjiS-like"/>
</dbReference>
<proteinExistence type="predicted"/>
<comment type="caution">
    <text evidence="2">The sequence shown here is derived from an EMBL/GenBank/DDBJ whole genome shotgun (WGS) entry which is preliminary data.</text>
</comment>
<dbReference type="EMBL" id="JAFBXE010000002">
    <property type="protein sequence ID" value="MBM2411414.1"/>
    <property type="molecule type" value="Genomic_DNA"/>
</dbReference>
<evidence type="ECO:0000313" key="2">
    <source>
        <dbReference type="EMBL" id="MBM2411414.1"/>
    </source>
</evidence>
<dbReference type="EMBL" id="JAFBXF010000002">
    <property type="protein sequence ID" value="MBM2416081.1"/>
    <property type="molecule type" value="Genomic_DNA"/>
</dbReference>
<feature type="domain" description="YjiS-like" evidence="1">
    <location>
        <begin position="21"/>
        <end position="53"/>
    </location>
</feature>
<evidence type="ECO:0000313" key="5">
    <source>
        <dbReference type="Proteomes" id="UP000809440"/>
    </source>
</evidence>
<dbReference type="Proteomes" id="UP000809440">
    <property type="component" value="Unassembled WGS sequence"/>
</dbReference>
<name>A0A9Q2S0J7_9RHOB</name>
<protein>
    <submittedName>
        <fullName evidence="2">DUF1127 domain-containing protein</fullName>
    </submittedName>
</protein>
<evidence type="ECO:0000313" key="3">
    <source>
        <dbReference type="EMBL" id="MBM2416081.1"/>
    </source>
</evidence>
<evidence type="ECO:0000259" key="1">
    <source>
        <dbReference type="Pfam" id="PF06568"/>
    </source>
</evidence>
<dbReference type="Proteomes" id="UP000755667">
    <property type="component" value="Unassembled WGS sequence"/>
</dbReference>
<dbReference type="Pfam" id="PF06568">
    <property type="entry name" value="YjiS-like"/>
    <property type="match status" value="1"/>
</dbReference>
<dbReference type="GeneID" id="62640937"/>
<keyword evidence="5" id="KW-1185">Reference proteome</keyword>
<accession>A0A9Q2S0J7</accession>